<keyword evidence="3" id="KW-1185">Reference proteome</keyword>
<feature type="region of interest" description="Disordered" evidence="1">
    <location>
        <begin position="1"/>
        <end position="24"/>
    </location>
</feature>
<reference evidence="2 3" key="1">
    <citation type="journal article" date="2018" name="BMC Genomics">
        <title>The genome of Naegleria lovaniensis, the basis for a comparative approach to unravel pathogenicity factors of the human pathogenic amoeba N. fowleri.</title>
        <authorList>
            <person name="Liechti N."/>
            <person name="Schurch N."/>
            <person name="Bruggmann R."/>
            <person name="Wittwer M."/>
        </authorList>
    </citation>
    <scope>NUCLEOTIDE SEQUENCE [LARGE SCALE GENOMIC DNA]</scope>
    <source>
        <strain evidence="2 3">ATCC 30569</strain>
    </source>
</reference>
<proteinExistence type="predicted"/>
<dbReference type="GeneID" id="68099771"/>
<evidence type="ECO:0000256" key="1">
    <source>
        <dbReference type="SAM" id="MobiDB-lite"/>
    </source>
</evidence>
<evidence type="ECO:0000313" key="3">
    <source>
        <dbReference type="Proteomes" id="UP000816034"/>
    </source>
</evidence>
<sequence>MSFSLLEESDELLASEPTSLSKRQQKKKLAQERTALSSPKQNSTAFTPLNSLDVVWFHIFTNFDLQFLFLTCSLIDSKRCEIIRSHYFLQTLLLREFKSVLNGEEEKDLSLWLAKKRPLEPISTTLKKIDNNVLFYELHRFVGKEYHKPNEQVNAPDPYSVFLNLFEHLTRRKMVIFNLNIKIRKLFTRSYSTPYSVRINYEGLYKKKLYKDKAIQQTDDSHEEASNDEFDWKEIQHRAQLECEHFRFKIFSEKNEFIATCKSCGISRKIGSNKRENEQ</sequence>
<organism evidence="2 3">
    <name type="scientific">Naegleria lovaniensis</name>
    <name type="common">Amoeba</name>
    <dbReference type="NCBI Taxonomy" id="51637"/>
    <lineage>
        <taxon>Eukaryota</taxon>
        <taxon>Discoba</taxon>
        <taxon>Heterolobosea</taxon>
        <taxon>Tetramitia</taxon>
        <taxon>Eutetramitia</taxon>
        <taxon>Vahlkampfiidae</taxon>
        <taxon>Naegleria</taxon>
    </lineage>
</organism>
<name>A0AA88GMU9_NAELO</name>
<dbReference type="Proteomes" id="UP000816034">
    <property type="component" value="Unassembled WGS sequence"/>
</dbReference>
<gene>
    <name evidence="2" type="ORF">C9374_007317</name>
</gene>
<protein>
    <submittedName>
        <fullName evidence="2">Uncharacterized protein</fullName>
    </submittedName>
</protein>
<comment type="caution">
    <text evidence="2">The sequence shown here is derived from an EMBL/GenBank/DDBJ whole genome shotgun (WGS) entry which is preliminary data.</text>
</comment>
<dbReference type="RefSeq" id="XP_044546440.1">
    <property type="nucleotide sequence ID" value="XM_044697269.1"/>
</dbReference>
<dbReference type="EMBL" id="PYSW02000029">
    <property type="protein sequence ID" value="KAG2379178.1"/>
    <property type="molecule type" value="Genomic_DNA"/>
</dbReference>
<evidence type="ECO:0000313" key="2">
    <source>
        <dbReference type="EMBL" id="KAG2379178.1"/>
    </source>
</evidence>
<dbReference type="AlphaFoldDB" id="A0AA88GMU9"/>
<accession>A0AA88GMU9</accession>